<name>A0ABP7WNN5_9GAMM</name>
<dbReference type="Pfam" id="PF00990">
    <property type="entry name" value="GGDEF"/>
    <property type="match status" value="1"/>
</dbReference>
<dbReference type="Proteomes" id="UP001500392">
    <property type="component" value="Unassembled WGS sequence"/>
</dbReference>
<dbReference type="RefSeq" id="WP_344934107.1">
    <property type="nucleotide sequence ID" value="NZ_BAABDM010000002.1"/>
</dbReference>
<dbReference type="NCBIfam" id="TIGR00254">
    <property type="entry name" value="GGDEF"/>
    <property type="match status" value="1"/>
</dbReference>
<dbReference type="InterPro" id="IPR043128">
    <property type="entry name" value="Rev_trsase/Diguanyl_cyclase"/>
</dbReference>
<dbReference type="InterPro" id="IPR003018">
    <property type="entry name" value="GAF"/>
</dbReference>
<protein>
    <submittedName>
        <fullName evidence="2">Sensor domain-containing diguanylate cyclase</fullName>
    </submittedName>
</protein>
<evidence type="ECO:0000313" key="3">
    <source>
        <dbReference type="Proteomes" id="UP001500392"/>
    </source>
</evidence>
<sequence>MIAPEIPVNDVERLKTLRALNILNTPMEERFDRITRMARRLFNVPIALVSLIDEDRQWFKSCMGLDVRETPRDISFCGHAILDDSILVVPDAKDDERFFNNPLVLSEPNIGFYAGCPLRAPDGHVLGTLCLIDTHARTLSGEDLEMLRDLALIVEAEIATVELNTLDELTNISNRRGFLMLAEHGLNMCARLDLPASLVMIDIDQFKTVNETFGRREGDRALRSFSEQMKNKLGASDVFARIGSDEFVVLLSNTPPDAAEAVMVSFAEILADFNARVNRGYDLAFSYGIVDFNANKHLTVEKILADADIIMYDQKKQKRYSERQAAKI</sequence>
<keyword evidence="3" id="KW-1185">Reference proteome</keyword>
<accession>A0ABP7WNN5</accession>
<dbReference type="InterPro" id="IPR029016">
    <property type="entry name" value="GAF-like_dom_sf"/>
</dbReference>
<dbReference type="Pfam" id="PF01590">
    <property type="entry name" value="GAF"/>
    <property type="match status" value="1"/>
</dbReference>
<reference evidence="3" key="1">
    <citation type="journal article" date="2019" name="Int. J. Syst. Evol. Microbiol.">
        <title>The Global Catalogue of Microorganisms (GCM) 10K type strain sequencing project: providing services to taxonomists for standard genome sequencing and annotation.</title>
        <authorList>
            <consortium name="The Broad Institute Genomics Platform"/>
            <consortium name="The Broad Institute Genome Sequencing Center for Infectious Disease"/>
            <person name="Wu L."/>
            <person name="Ma J."/>
        </authorList>
    </citation>
    <scope>NUCLEOTIDE SEQUENCE [LARGE SCALE GENOMIC DNA]</scope>
    <source>
        <strain evidence="3">JCM 17304</strain>
    </source>
</reference>
<dbReference type="Gene3D" id="3.30.450.40">
    <property type="match status" value="1"/>
</dbReference>
<organism evidence="2 3">
    <name type="scientific">Zhongshania borealis</name>
    <dbReference type="NCBI Taxonomy" id="889488"/>
    <lineage>
        <taxon>Bacteria</taxon>
        <taxon>Pseudomonadati</taxon>
        <taxon>Pseudomonadota</taxon>
        <taxon>Gammaproteobacteria</taxon>
        <taxon>Cellvibrionales</taxon>
        <taxon>Spongiibacteraceae</taxon>
        <taxon>Zhongshania</taxon>
    </lineage>
</organism>
<dbReference type="SUPFAM" id="SSF55073">
    <property type="entry name" value="Nucleotide cyclase"/>
    <property type="match status" value="1"/>
</dbReference>
<dbReference type="SUPFAM" id="SSF55781">
    <property type="entry name" value="GAF domain-like"/>
    <property type="match status" value="1"/>
</dbReference>
<dbReference type="SMART" id="SM00267">
    <property type="entry name" value="GGDEF"/>
    <property type="match status" value="1"/>
</dbReference>
<dbReference type="InterPro" id="IPR000160">
    <property type="entry name" value="GGDEF_dom"/>
</dbReference>
<dbReference type="InterPro" id="IPR029787">
    <property type="entry name" value="Nucleotide_cyclase"/>
</dbReference>
<dbReference type="PROSITE" id="PS50887">
    <property type="entry name" value="GGDEF"/>
    <property type="match status" value="1"/>
</dbReference>
<dbReference type="Gene3D" id="3.30.70.270">
    <property type="match status" value="1"/>
</dbReference>
<gene>
    <name evidence="2" type="ORF">GCM10022414_14660</name>
</gene>
<dbReference type="CDD" id="cd01949">
    <property type="entry name" value="GGDEF"/>
    <property type="match status" value="1"/>
</dbReference>
<dbReference type="SMART" id="SM00065">
    <property type="entry name" value="GAF"/>
    <property type="match status" value="1"/>
</dbReference>
<evidence type="ECO:0000313" key="2">
    <source>
        <dbReference type="EMBL" id="GAA4092244.1"/>
    </source>
</evidence>
<dbReference type="PANTHER" id="PTHR43102">
    <property type="entry name" value="SLR1143 PROTEIN"/>
    <property type="match status" value="1"/>
</dbReference>
<evidence type="ECO:0000259" key="1">
    <source>
        <dbReference type="PROSITE" id="PS50887"/>
    </source>
</evidence>
<feature type="domain" description="GGDEF" evidence="1">
    <location>
        <begin position="194"/>
        <end position="328"/>
    </location>
</feature>
<comment type="caution">
    <text evidence="2">The sequence shown here is derived from an EMBL/GenBank/DDBJ whole genome shotgun (WGS) entry which is preliminary data.</text>
</comment>
<dbReference type="PANTHER" id="PTHR43102:SF2">
    <property type="entry name" value="GAF DOMAIN-CONTAINING PROTEIN"/>
    <property type="match status" value="1"/>
</dbReference>
<proteinExistence type="predicted"/>
<dbReference type="EMBL" id="BAABDM010000002">
    <property type="protein sequence ID" value="GAA4092244.1"/>
    <property type="molecule type" value="Genomic_DNA"/>
</dbReference>